<dbReference type="InterPro" id="IPR040690">
    <property type="entry name" value="FtsX_ECD"/>
</dbReference>
<keyword evidence="8 10" id="KW-0472">Membrane</keyword>
<evidence type="ECO:0000256" key="5">
    <source>
        <dbReference type="ARBA" id="ARBA00022618"/>
    </source>
</evidence>
<dbReference type="PANTHER" id="PTHR47755:SF1">
    <property type="entry name" value="CELL DIVISION PROTEIN FTSX"/>
    <property type="match status" value="1"/>
</dbReference>
<evidence type="ECO:0000259" key="12">
    <source>
        <dbReference type="Pfam" id="PF02687"/>
    </source>
</evidence>
<comment type="subcellular location">
    <subcellularLocation>
        <location evidence="1">Cell membrane</location>
        <topology evidence="1">Multi-pass membrane protein</topology>
    </subcellularLocation>
</comment>
<sequence length="305" mass="34515">MDKVVAKNKKNNRKPPKNKSSRLQLINVVVSITTALFMLGLCGLLVLQTHQLGRLIKENLEVQVFLKKGTTTTQQQQVKEQLSSKSFVAKNNQQPAITFVSKEEAARQLTEKVEENFQELLNDNPLHDAFLLKIKPELYEKSALKKIRAELERIPEVYEVSIVENMVKEINDNVAKIGLFFLVFGGFIMLTVFMLIDHIIKISLFAQRLVIRSMQLVGATDAFIRQPFIKQFAVQGGMSGALASILLWLFLQYLQLQVKELASLYSLSHFVVLSLGLISLGALVGVWSTYRATNKYLQMPLDALY</sequence>
<feature type="domain" description="ABC3 transporter permease C-terminal" evidence="12">
    <location>
        <begin position="183"/>
        <end position="296"/>
    </location>
</feature>
<protein>
    <recommendedName>
        <fullName evidence="3 10">Cell division protein FtsX</fullName>
    </recommendedName>
</protein>
<feature type="transmembrane region" description="Helical" evidence="11">
    <location>
        <begin position="25"/>
        <end position="47"/>
    </location>
</feature>
<evidence type="ECO:0000256" key="10">
    <source>
        <dbReference type="PIRNR" id="PIRNR003097"/>
    </source>
</evidence>
<evidence type="ECO:0000313" key="14">
    <source>
        <dbReference type="EMBL" id="EAY30727.1"/>
    </source>
</evidence>
<dbReference type="Gene3D" id="3.30.70.3040">
    <property type="match status" value="1"/>
</dbReference>
<feature type="transmembrane region" description="Helical" evidence="11">
    <location>
        <begin position="236"/>
        <end position="255"/>
    </location>
</feature>
<comment type="similarity">
    <text evidence="2 10">Belongs to the ABC-4 integral membrane protein family. FtsX subfamily.</text>
</comment>
<dbReference type="AlphaFoldDB" id="A1ZFF3"/>
<feature type="transmembrane region" description="Helical" evidence="11">
    <location>
        <begin position="267"/>
        <end position="290"/>
    </location>
</feature>
<evidence type="ECO:0000256" key="9">
    <source>
        <dbReference type="ARBA" id="ARBA00023306"/>
    </source>
</evidence>
<feature type="transmembrane region" description="Helical" evidence="11">
    <location>
        <begin position="177"/>
        <end position="196"/>
    </location>
</feature>
<dbReference type="GO" id="GO:0005886">
    <property type="term" value="C:plasma membrane"/>
    <property type="evidence" value="ECO:0007669"/>
    <property type="project" value="UniProtKB-SubCell"/>
</dbReference>
<reference evidence="14 15" key="1">
    <citation type="submission" date="2007-01" db="EMBL/GenBank/DDBJ databases">
        <authorList>
            <person name="Haygood M."/>
            <person name="Podell S."/>
            <person name="Anderson C."/>
            <person name="Hopkinson B."/>
            <person name="Roe K."/>
            <person name="Barbeau K."/>
            <person name="Gaasterland T."/>
            <person name="Ferriera S."/>
            <person name="Johnson J."/>
            <person name="Kravitz S."/>
            <person name="Beeson K."/>
            <person name="Sutton G."/>
            <person name="Rogers Y.-H."/>
            <person name="Friedman R."/>
            <person name="Frazier M."/>
            <person name="Venter J.C."/>
        </authorList>
    </citation>
    <scope>NUCLEOTIDE SEQUENCE [LARGE SCALE GENOMIC DNA]</scope>
    <source>
        <strain evidence="14 15">ATCC 23134</strain>
    </source>
</reference>
<dbReference type="PIRSF" id="PIRSF003097">
    <property type="entry name" value="FtsX"/>
    <property type="match status" value="1"/>
</dbReference>
<dbReference type="PANTHER" id="PTHR47755">
    <property type="entry name" value="CELL DIVISION PROTEIN FTSX"/>
    <property type="match status" value="1"/>
</dbReference>
<dbReference type="EMBL" id="AAWS01000005">
    <property type="protein sequence ID" value="EAY30727.1"/>
    <property type="molecule type" value="Genomic_DNA"/>
</dbReference>
<gene>
    <name evidence="14" type="ORF">M23134_01051</name>
</gene>
<evidence type="ECO:0000256" key="3">
    <source>
        <dbReference type="ARBA" id="ARBA00021907"/>
    </source>
</evidence>
<dbReference type="Pfam" id="PF18075">
    <property type="entry name" value="FtsX_ECD"/>
    <property type="match status" value="1"/>
</dbReference>
<dbReference type="InterPro" id="IPR003838">
    <property type="entry name" value="ABC3_permease_C"/>
</dbReference>
<feature type="domain" description="FtsX extracellular" evidence="13">
    <location>
        <begin position="60"/>
        <end position="160"/>
    </location>
</feature>
<evidence type="ECO:0000256" key="6">
    <source>
        <dbReference type="ARBA" id="ARBA00022692"/>
    </source>
</evidence>
<keyword evidence="15" id="KW-1185">Reference proteome</keyword>
<keyword evidence="6 11" id="KW-0812">Transmembrane</keyword>
<dbReference type="eggNOG" id="COG2177">
    <property type="taxonomic scope" value="Bacteria"/>
</dbReference>
<evidence type="ECO:0000256" key="8">
    <source>
        <dbReference type="ARBA" id="ARBA00023136"/>
    </source>
</evidence>
<name>A1ZFF3_MICM2</name>
<keyword evidence="9 10" id="KW-0131">Cell cycle</keyword>
<evidence type="ECO:0000259" key="13">
    <source>
        <dbReference type="Pfam" id="PF18075"/>
    </source>
</evidence>
<evidence type="ECO:0000256" key="2">
    <source>
        <dbReference type="ARBA" id="ARBA00007379"/>
    </source>
</evidence>
<accession>A1ZFF3</accession>
<evidence type="ECO:0000256" key="11">
    <source>
        <dbReference type="SAM" id="Phobius"/>
    </source>
</evidence>
<evidence type="ECO:0000256" key="1">
    <source>
        <dbReference type="ARBA" id="ARBA00004651"/>
    </source>
</evidence>
<keyword evidence="5 10" id="KW-0132">Cell division</keyword>
<dbReference type="OrthoDB" id="9813411at2"/>
<evidence type="ECO:0000313" key="15">
    <source>
        <dbReference type="Proteomes" id="UP000004095"/>
    </source>
</evidence>
<organism evidence="14 15">
    <name type="scientific">Microscilla marina ATCC 23134</name>
    <dbReference type="NCBI Taxonomy" id="313606"/>
    <lineage>
        <taxon>Bacteria</taxon>
        <taxon>Pseudomonadati</taxon>
        <taxon>Bacteroidota</taxon>
        <taxon>Cytophagia</taxon>
        <taxon>Cytophagales</taxon>
        <taxon>Microscillaceae</taxon>
        <taxon>Microscilla</taxon>
    </lineage>
</organism>
<dbReference type="InterPro" id="IPR004513">
    <property type="entry name" value="FtsX"/>
</dbReference>
<keyword evidence="4 10" id="KW-1003">Cell membrane</keyword>
<comment type="caution">
    <text evidence="14">The sequence shown here is derived from an EMBL/GenBank/DDBJ whole genome shotgun (WGS) entry which is preliminary data.</text>
</comment>
<dbReference type="Proteomes" id="UP000004095">
    <property type="component" value="Unassembled WGS sequence"/>
</dbReference>
<proteinExistence type="inferred from homology"/>
<dbReference type="GO" id="GO:0051301">
    <property type="term" value="P:cell division"/>
    <property type="evidence" value="ECO:0007669"/>
    <property type="project" value="UniProtKB-KW"/>
</dbReference>
<evidence type="ECO:0000256" key="7">
    <source>
        <dbReference type="ARBA" id="ARBA00022989"/>
    </source>
</evidence>
<evidence type="ECO:0000256" key="4">
    <source>
        <dbReference type="ARBA" id="ARBA00022475"/>
    </source>
</evidence>
<dbReference type="Pfam" id="PF02687">
    <property type="entry name" value="FtsX"/>
    <property type="match status" value="1"/>
</dbReference>
<keyword evidence="7 11" id="KW-1133">Transmembrane helix</keyword>